<dbReference type="SUPFAM" id="SSF52540">
    <property type="entry name" value="P-loop containing nucleoside triphosphate hydrolases"/>
    <property type="match status" value="1"/>
</dbReference>
<dbReference type="Proteomes" id="UP000759131">
    <property type="component" value="Unassembled WGS sequence"/>
</dbReference>
<feature type="transmembrane region" description="Helical" evidence="13">
    <location>
        <begin position="465"/>
        <end position="485"/>
    </location>
</feature>
<evidence type="ECO:0000256" key="1">
    <source>
        <dbReference type="ARBA" id="ARBA00004477"/>
    </source>
</evidence>
<evidence type="ECO:0000256" key="12">
    <source>
        <dbReference type="SAM" id="MobiDB-lite"/>
    </source>
</evidence>
<evidence type="ECO:0000256" key="5">
    <source>
        <dbReference type="ARBA" id="ARBA00022824"/>
    </source>
</evidence>
<feature type="transmembrane region" description="Helical" evidence="13">
    <location>
        <begin position="538"/>
        <end position="557"/>
    </location>
</feature>
<dbReference type="Pfam" id="PF02841">
    <property type="entry name" value="GBP_C"/>
    <property type="match status" value="1"/>
</dbReference>
<keyword evidence="9 13" id="KW-0472">Membrane</keyword>
<evidence type="ECO:0000256" key="9">
    <source>
        <dbReference type="ARBA" id="ARBA00023136"/>
    </source>
</evidence>
<feature type="compositionally biased region" description="Low complexity" evidence="12">
    <location>
        <begin position="574"/>
        <end position="587"/>
    </location>
</feature>
<dbReference type="PROSITE" id="PS51715">
    <property type="entry name" value="G_GB1_RHD3"/>
    <property type="match status" value="2"/>
</dbReference>
<dbReference type="InterPro" id="IPR030386">
    <property type="entry name" value="G_GB1_RHD3_dom"/>
</dbReference>
<evidence type="ECO:0000256" key="11">
    <source>
        <dbReference type="PROSITE-ProRule" id="PRU01052"/>
    </source>
</evidence>
<feature type="region of interest" description="Disordered" evidence="12">
    <location>
        <begin position="567"/>
        <end position="612"/>
    </location>
</feature>
<dbReference type="InterPro" id="IPR036543">
    <property type="entry name" value="Guanylate-bd_C_sf"/>
</dbReference>
<evidence type="ECO:0000313" key="16">
    <source>
        <dbReference type="Proteomes" id="UP000759131"/>
    </source>
</evidence>
<dbReference type="EMBL" id="CAJPIZ010004875">
    <property type="protein sequence ID" value="CAG2108028.1"/>
    <property type="molecule type" value="Genomic_DNA"/>
</dbReference>
<dbReference type="GO" id="GO:0005525">
    <property type="term" value="F:GTP binding"/>
    <property type="evidence" value="ECO:0007669"/>
    <property type="project" value="UniProtKB-KW"/>
</dbReference>
<proteinExistence type="inferred from homology"/>
<comment type="subcellular location">
    <subcellularLocation>
        <location evidence="1">Endoplasmic reticulum membrane</location>
        <topology evidence="1">Multi-pass membrane protein</topology>
    </subcellularLocation>
</comment>
<sequence>MKLKMFYIVNSKSFMLNFFLRYLQSGCGTTDDWLGSTDTPLKGFSWRGGSERDTTGILMWSEPFLIKLDDGQEVAIVLMDTQGAFDSERNNSLVMFYIVNSKSFMLNFFLRYLQSGCGTTDDWLGSTDTPLKGFSWRGGSERDTTGILMWSEPFLIKLDDGQEVAIVLMDTQGAFDSEYTVRDSATVFALSTMTSSIQVFNLMHNLQEDNLQVLEIFTEYGRLALEATDEKPFQKLLFLIRDWSFPYEHPYGLTGGQSLLEKKLAIKDNQPTQLQRVRRHIRSCFSDIGCYLMPHPGNKVSTNPRFDGRVADIDGEFVDYLKTFVPLMLDPKNVVVKEIGGRQVTGKQLMEYFKVYINVFAGETMPEPKSMLEATAEANNLTAVATVKDTYVASMEDICGGERPFINPKTLETRHQELRAEAMDLFDKIPKMGGREFSESYREQLVMELDQTFEHFEAQNKSKNMFNIFGTPMVLLVACVVLFIVSRFCEILGLSPIANLAFIVGTVDLGVLITYLFFRYSGNYPDVILFIDFYSEIIWRHFLAFSTVMDFFFKIMANAVENRMQINGSGGGNRTTSANTTSTGTRSPGMTTTAHPLGAEGLRRSPSNRKMQ</sequence>
<dbReference type="InterPro" id="IPR003191">
    <property type="entry name" value="Guanylate-bd/ATL_C"/>
</dbReference>
<organism evidence="15">
    <name type="scientific">Medioppia subpectinata</name>
    <dbReference type="NCBI Taxonomy" id="1979941"/>
    <lineage>
        <taxon>Eukaryota</taxon>
        <taxon>Metazoa</taxon>
        <taxon>Ecdysozoa</taxon>
        <taxon>Arthropoda</taxon>
        <taxon>Chelicerata</taxon>
        <taxon>Arachnida</taxon>
        <taxon>Acari</taxon>
        <taxon>Acariformes</taxon>
        <taxon>Sarcoptiformes</taxon>
        <taxon>Oribatida</taxon>
        <taxon>Brachypylina</taxon>
        <taxon>Oppioidea</taxon>
        <taxon>Oppiidae</taxon>
        <taxon>Medioppia</taxon>
    </lineage>
</organism>
<reference evidence="15" key="1">
    <citation type="submission" date="2020-11" db="EMBL/GenBank/DDBJ databases">
        <authorList>
            <person name="Tran Van P."/>
        </authorList>
    </citation>
    <scope>NUCLEOTIDE SEQUENCE</scope>
</reference>
<dbReference type="AlphaFoldDB" id="A0A7R9Q0J2"/>
<comment type="catalytic activity">
    <reaction evidence="10">
        <text>GTP + H2O = GDP + phosphate + H(+)</text>
        <dbReference type="Rhea" id="RHEA:19669"/>
        <dbReference type="ChEBI" id="CHEBI:15377"/>
        <dbReference type="ChEBI" id="CHEBI:15378"/>
        <dbReference type="ChEBI" id="CHEBI:37565"/>
        <dbReference type="ChEBI" id="CHEBI:43474"/>
        <dbReference type="ChEBI" id="CHEBI:58189"/>
    </reaction>
    <physiologicalReaction direction="left-to-right" evidence="10">
        <dbReference type="Rhea" id="RHEA:19670"/>
    </physiologicalReaction>
</comment>
<keyword evidence="6" id="KW-0460">Magnesium</keyword>
<accession>A0A7R9Q0J2</accession>
<dbReference type="CDD" id="cd01851">
    <property type="entry name" value="GBP"/>
    <property type="match status" value="1"/>
</dbReference>
<keyword evidence="2 13" id="KW-0812">Transmembrane</keyword>
<evidence type="ECO:0000256" key="13">
    <source>
        <dbReference type="SAM" id="Phobius"/>
    </source>
</evidence>
<evidence type="ECO:0000259" key="14">
    <source>
        <dbReference type="PROSITE" id="PS51715"/>
    </source>
</evidence>
<dbReference type="GO" id="GO:0005789">
    <property type="term" value="C:endoplasmic reticulum membrane"/>
    <property type="evidence" value="ECO:0007669"/>
    <property type="project" value="UniProtKB-SubCell"/>
</dbReference>
<feature type="domain" description="GB1/RHD3-type G" evidence="14">
    <location>
        <begin position="102"/>
        <end position="333"/>
    </location>
</feature>
<dbReference type="SUPFAM" id="SSF48340">
    <property type="entry name" value="Interferon-induced guanylate-binding protein 1 (GBP1), C-terminal domain"/>
    <property type="match status" value="1"/>
</dbReference>
<keyword evidence="16" id="KW-1185">Reference proteome</keyword>
<feature type="transmembrane region" description="Helical" evidence="13">
    <location>
        <begin position="497"/>
        <end position="518"/>
    </location>
</feature>
<dbReference type="InterPro" id="IPR027417">
    <property type="entry name" value="P-loop_NTPase"/>
</dbReference>
<comment type="similarity">
    <text evidence="11">Belongs to the TRAFAC class dynamin-like GTPase superfamily. GB1/RHD3 GTPase family.</text>
</comment>
<dbReference type="OrthoDB" id="7788754at2759"/>
<evidence type="ECO:0000256" key="3">
    <source>
        <dbReference type="ARBA" id="ARBA00022741"/>
    </source>
</evidence>
<name>A0A7R9Q0J2_9ACAR</name>
<evidence type="ECO:0000256" key="2">
    <source>
        <dbReference type="ARBA" id="ARBA00022692"/>
    </source>
</evidence>
<keyword evidence="8" id="KW-0342">GTP-binding</keyword>
<feature type="domain" description="GB1/RHD3-type G" evidence="14">
    <location>
        <begin position="12"/>
        <end position="92"/>
    </location>
</feature>
<dbReference type="Gene3D" id="1.20.58.420">
    <property type="entry name" value="AHSP"/>
    <property type="match status" value="1"/>
</dbReference>
<evidence type="ECO:0000256" key="8">
    <source>
        <dbReference type="ARBA" id="ARBA00023134"/>
    </source>
</evidence>
<gene>
    <name evidence="15" type="ORF">OSB1V03_LOCUS8024</name>
</gene>
<dbReference type="Pfam" id="PF02263">
    <property type="entry name" value="GBP"/>
    <property type="match status" value="2"/>
</dbReference>
<dbReference type="FunFam" id="1.20.58.420:FF:000001">
    <property type="entry name" value="Atlastin-1 isoform 1"/>
    <property type="match status" value="1"/>
</dbReference>
<dbReference type="Gene3D" id="3.40.50.300">
    <property type="entry name" value="P-loop containing nucleotide triphosphate hydrolases"/>
    <property type="match status" value="2"/>
</dbReference>
<evidence type="ECO:0000313" key="15">
    <source>
        <dbReference type="EMBL" id="CAD7627598.1"/>
    </source>
</evidence>
<dbReference type="EMBL" id="OC859450">
    <property type="protein sequence ID" value="CAD7627598.1"/>
    <property type="molecule type" value="Genomic_DNA"/>
</dbReference>
<protein>
    <recommendedName>
        <fullName evidence="14">GB1/RHD3-type G domain-containing protein</fullName>
    </recommendedName>
</protein>
<evidence type="ECO:0000256" key="10">
    <source>
        <dbReference type="ARBA" id="ARBA00049117"/>
    </source>
</evidence>
<keyword evidence="4" id="KW-0378">Hydrolase</keyword>
<keyword evidence="7 13" id="KW-1133">Transmembrane helix</keyword>
<keyword evidence="3" id="KW-0547">Nucleotide-binding</keyword>
<dbReference type="GO" id="GO:0003924">
    <property type="term" value="F:GTPase activity"/>
    <property type="evidence" value="ECO:0007669"/>
    <property type="project" value="InterPro"/>
</dbReference>
<dbReference type="PANTHER" id="PTHR10751">
    <property type="entry name" value="GUANYLATE BINDING PROTEIN"/>
    <property type="match status" value="1"/>
</dbReference>
<dbReference type="InterPro" id="IPR015894">
    <property type="entry name" value="Guanylate-bd_N"/>
</dbReference>
<keyword evidence="5" id="KW-0256">Endoplasmic reticulum</keyword>
<evidence type="ECO:0000256" key="4">
    <source>
        <dbReference type="ARBA" id="ARBA00022801"/>
    </source>
</evidence>
<evidence type="ECO:0000256" key="7">
    <source>
        <dbReference type="ARBA" id="ARBA00022989"/>
    </source>
</evidence>
<evidence type="ECO:0000256" key="6">
    <source>
        <dbReference type="ARBA" id="ARBA00022842"/>
    </source>
</evidence>